<feature type="transmembrane region" description="Helical" evidence="1">
    <location>
        <begin position="83"/>
        <end position="103"/>
    </location>
</feature>
<reference evidence="3" key="1">
    <citation type="submission" date="2017-09" db="EMBL/GenBank/DDBJ databases">
        <title>Depth-based differentiation of microbial function through sediment-hosted aquifers and enrichment of novel symbionts in the deep terrestrial subsurface.</title>
        <authorList>
            <person name="Probst A.J."/>
            <person name="Ladd B."/>
            <person name="Jarett J.K."/>
            <person name="Geller-Mcgrath D.E."/>
            <person name="Sieber C.M.K."/>
            <person name="Emerson J.B."/>
            <person name="Anantharaman K."/>
            <person name="Thomas B.C."/>
            <person name="Malmstrom R."/>
            <person name="Stieglmeier M."/>
            <person name="Klingl A."/>
            <person name="Woyke T."/>
            <person name="Ryan C.M."/>
            <person name="Banfield J.F."/>
        </authorList>
    </citation>
    <scope>NUCLEOTIDE SEQUENCE [LARGE SCALE GENOMIC DNA]</scope>
</reference>
<protein>
    <recommendedName>
        <fullName evidence="4">DUF5317 domain-containing protein</fullName>
    </recommendedName>
</protein>
<organism evidence="2 3">
    <name type="scientific">Candidatus Aquicultor secundus</name>
    <dbReference type="NCBI Taxonomy" id="1973895"/>
    <lineage>
        <taxon>Bacteria</taxon>
        <taxon>Bacillati</taxon>
        <taxon>Actinomycetota</taxon>
        <taxon>Candidatus Aquicultoria</taxon>
        <taxon>Candidatus Aquicultorales</taxon>
        <taxon>Candidatus Aquicultoraceae</taxon>
        <taxon>Candidatus Aquicultor</taxon>
    </lineage>
</organism>
<feature type="transmembrane region" description="Helical" evidence="1">
    <location>
        <begin position="59"/>
        <end position="76"/>
    </location>
</feature>
<dbReference type="AlphaFoldDB" id="A0A2M7T6R9"/>
<accession>A0A2M7T6R9</accession>
<comment type="caution">
    <text evidence="2">The sequence shown here is derived from an EMBL/GenBank/DDBJ whole genome shotgun (WGS) entry which is preliminary data.</text>
</comment>
<dbReference type="Proteomes" id="UP000230956">
    <property type="component" value="Unassembled WGS sequence"/>
</dbReference>
<evidence type="ECO:0000313" key="2">
    <source>
        <dbReference type="EMBL" id="PIZ36713.1"/>
    </source>
</evidence>
<dbReference type="RefSeq" id="WP_286679285.1">
    <property type="nucleotide sequence ID" value="NZ_MNXI01000141.1"/>
</dbReference>
<dbReference type="Pfam" id="PF17248">
    <property type="entry name" value="DUF5317"/>
    <property type="match status" value="1"/>
</dbReference>
<name>A0A2M7T6R9_9ACTN</name>
<gene>
    <name evidence="2" type="ORF">COY37_08110</name>
</gene>
<evidence type="ECO:0000313" key="3">
    <source>
        <dbReference type="Proteomes" id="UP000230956"/>
    </source>
</evidence>
<feature type="transmembrane region" description="Helical" evidence="1">
    <location>
        <begin position="31"/>
        <end position="53"/>
    </location>
</feature>
<evidence type="ECO:0008006" key="4">
    <source>
        <dbReference type="Google" id="ProtNLM"/>
    </source>
</evidence>
<feature type="transmembrane region" description="Helical" evidence="1">
    <location>
        <begin position="6"/>
        <end position="24"/>
    </location>
</feature>
<evidence type="ECO:0000256" key="1">
    <source>
        <dbReference type="SAM" id="Phobius"/>
    </source>
</evidence>
<keyword evidence="1" id="KW-0812">Transmembrane</keyword>
<dbReference type="EMBL" id="PFNG01000190">
    <property type="protein sequence ID" value="PIZ36713.1"/>
    <property type="molecule type" value="Genomic_DNA"/>
</dbReference>
<keyword evidence="1" id="KW-0472">Membrane</keyword>
<sequence length="199" mass="21322">MFLVPFLALGIAIGYIQGGRMSALSQISLRYGSLVMMALAIQLTLFVCGFTPYSSLPEGMVANIVSYMLVIAFLLLNRQVKLIEVVAAGLTLNFLAIVSNGGYMPGPTVVFASSTLESAASSAQVANAGSSLWFLGDTFTLPLFSSLSYAFSIGDILIALGMFAIIRGTMLEHRAELTVAKERYQPKHLARPTQLKESA</sequence>
<proteinExistence type="predicted"/>
<dbReference type="InterPro" id="IPR035168">
    <property type="entry name" value="DUF5317"/>
</dbReference>
<feature type="transmembrane region" description="Helical" evidence="1">
    <location>
        <begin position="147"/>
        <end position="166"/>
    </location>
</feature>
<keyword evidence="1" id="KW-1133">Transmembrane helix</keyword>